<proteinExistence type="predicted"/>
<dbReference type="EMBL" id="QMQV01000206">
    <property type="protein sequence ID" value="RLE46112.1"/>
    <property type="molecule type" value="Genomic_DNA"/>
</dbReference>
<protein>
    <submittedName>
        <fullName evidence="1">Uncharacterized protein</fullName>
    </submittedName>
</protein>
<gene>
    <name evidence="1" type="ORF">DRJ31_10400</name>
</gene>
<evidence type="ECO:0000313" key="2">
    <source>
        <dbReference type="Proteomes" id="UP000278475"/>
    </source>
</evidence>
<dbReference type="AlphaFoldDB" id="A0A497ELM1"/>
<comment type="caution">
    <text evidence="1">The sequence shown here is derived from an EMBL/GenBank/DDBJ whole genome shotgun (WGS) entry which is preliminary data.</text>
</comment>
<name>A0A497ELM1_9CREN</name>
<sequence>MQYFKIKDIHVFGDKNLVVRIHNITDNVLRIRSTKLYAVFPRPIEVKRIFGIIRILYTEKLIGTMKGFSSKELKPDEECNIDVELNLPFQVLEKHLMSKYGWEGLCKFLFESELIVGYARTLLESRVEVRKEFKAEVTFRIKDRNIYDISSPRYIFTT</sequence>
<organism evidence="1 2">
    <name type="scientific">Thermoproteota archaeon</name>
    <dbReference type="NCBI Taxonomy" id="2056631"/>
    <lineage>
        <taxon>Archaea</taxon>
        <taxon>Thermoproteota</taxon>
    </lineage>
</organism>
<reference evidence="1 2" key="1">
    <citation type="submission" date="2018-06" db="EMBL/GenBank/DDBJ databases">
        <title>Extensive metabolic versatility and redundancy in microbially diverse, dynamic hydrothermal sediments.</title>
        <authorList>
            <person name="Dombrowski N."/>
            <person name="Teske A."/>
            <person name="Baker B.J."/>
        </authorList>
    </citation>
    <scope>NUCLEOTIDE SEQUENCE [LARGE SCALE GENOMIC DNA]</scope>
    <source>
        <strain evidence="1">B66_G16</strain>
    </source>
</reference>
<evidence type="ECO:0000313" key="1">
    <source>
        <dbReference type="EMBL" id="RLE46112.1"/>
    </source>
</evidence>
<accession>A0A497ELM1</accession>
<dbReference type="Proteomes" id="UP000278475">
    <property type="component" value="Unassembled WGS sequence"/>
</dbReference>